<dbReference type="EMBL" id="JACHHF010000001">
    <property type="protein sequence ID" value="MBB5175353.1"/>
    <property type="molecule type" value="Genomic_DNA"/>
</dbReference>
<name>A0A9Q2CY60_9STAP</name>
<keyword evidence="3" id="KW-1185">Reference proteome</keyword>
<dbReference type="Proteomes" id="UP000579136">
    <property type="component" value="Unassembled WGS sequence"/>
</dbReference>
<dbReference type="InterPro" id="IPR021560">
    <property type="entry name" value="DUF3021"/>
</dbReference>
<feature type="transmembrane region" description="Helical" evidence="1">
    <location>
        <begin position="58"/>
        <end position="82"/>
    </location>
</feature>
<dbReference type="RefSeq" id="WP_183672781.1">
    <property type="nucleotide sequence ID" value="NZ_CBCRYX010000003.1"/>
</dbReference>
<dbReference type="AlphaFoldDB" id="A0A9Q2CY60"/>
<comment type="caution">
    <text evidence="2">The sequence shown here is derived from an EMBL/GenBank/DDBJ whole genome shotgun (WGS) entry which is preliminary data.</text>
</comment>
<feature type="transmembrane region" description="Helical" evidence="1">
    <location>
        <begin position="88"/>
        <end position="111"/>
    </location>
</feature>
<feature type="transmembrane region" description="Helical" evidence="1">
    <location>
        <begin position="33"/>
        <end position="51"/>
    </location>
</feature>
<dbReference type="Pfam" id="PF11457">
    <property type="entry name" value="DUF3021"/>
    <property type="match status" value="1"/>
</dbReference>
<feature type="transmembrane region" description="Helical" evidence="1">
    <location>
        <begin position="7"/>
        <end position="27"/>
    </location>
</feature>
<keyword evidence="1" id="KW-0472">Membrane</keyword>
<evidence type="ECO:0000313" key="2">
    <source>
        <dbReference type="EMBL" id="MBB5175353.1"/>
    </source>
</evidence>
<accession>A0A9Q2CY60</accession>
<reference evidence="2 3" key="1">
    <citation type="submission" date="2020-08" db="EMBL/GenBank/DDBJ databases">
        <title>Genomic Encyclopedia of Type Strains, Phase IV (KMG-IV): sequencing the most valuable type-strain genomes for metagenomic binning, comparative biology and taxonomic classification.</title>
        <authorList>
            <person name="Goeker M."/>
        </authorList>
    </citation>
    <scope>NUCLEOTIDE SEQUENCE [LARGE SCALE GENOMIC DNA]</scope>
    <source>
        <strain evidence="2 3">DSM 19163</strain>
    </source>
</reference>
<evidence type="ECO:0000313" key="3">
    <source>
        <dbReference type="Proteomes" id="UP000579136"/>
    </source>
</evidence>
<evidence type="ECO:0000256" key="1">
    <source>
        <dbReference type="SAM" id="Phobius"/>
    </source>
</evidence>
<organism evidence="2 3">
    <name type="scientific">Nosocomiicoccus ampullae</name>
    <dbReference type="NCBI Taxonomy" id="489910"/>
    <lineage>
        <taxon>Bacteria</taxon>
        <taxon>Bacillati</taxon>
        <taxon>Bacillota</taxon>
        <taxon>Bacilli</taxon>
        <taxon>Bacillales</taxon>
        <taxon>Staphylococcaceae</taxon>
        <taxon>Nosocomiicoccus</taxon>
    </lineage>
</organism>
<proteinExistence type="predicted"/>
<protein>
    <submittedName>
        <fullName evidence="2">Membrane-anchored protein</fullName>
    </submittedName>
</protein>
<keyword evidence="1" id="KW-1133">Transmembrane helix</keyword>
<sequence length="124" mass="13378">MLGNALKFMVQSVLIGSFIYLVSLMILDPSKEIVSVWIASLLIGLASCAHLTKMPPPLAGLIQLVVGAVAFTTVAIMNGWISATLTDISFYAASIVVIILIVQSIFIIMAIRDSKEINEKLNDK</sequence>
<gene>
    <name evidence="2" type="ORF">HNQ45_000211</name>
</gene>
<keyword evidence="1" id="KW-0812">Transmembrane</keyword>